<dbReference type="Proteomes" id="UP000029445">
    <property type="component" value="Chromosome 14"/>
</dbReference>
<dbReference type="InterPro" id="IPR029006">
    <property type="entry name" value="ADF-H/Gelsolin-like_dom_sf"/>
</dbReference>
<dbReference type="InterPro" id="IPR002108">
    <property type="entry name" value="ADF-H"/>
</dbReference>
<protein>
    <recommendedName>
        <fullName evidence="3">ADF-H domain-containing protein</fullName>
    </recommendedName>
</protein>
<dbReference type="EMBL" id="CP025772">
    <property type="protein sequence ID" value="KGB80019.1"/>
    <property type="molecule type" value="Genomic_DNA"/>
</dbReference>
<dbReference type="GO" id="GO:0005634">
    <property type="term" value="C:nucleus"/>
    <property type="evidence" value="ECO:0007669"/>
    <property type="project" value="UniProtKB-SubCell"/>
</dbReference>
<keyword evidence="5" id="KW-1185">Reference proteome</keyword>
<accession>A0A095CL33</accession>
<dbReference type="SUPFAM" id="SSF55753">
    <property type="entry name" value="Actin depolymerizing proteins"/>
    <property type="match status" value="1"/>
</dbReference>
<dbReference type="InterPro" id="IPR011171">
    <property type="entry name" value="GMF"/>
</dbReference>
<dbReference type="PANTHER" id="PTHR11249">
    <property type="entry name" value="GLIAL FACTOR NATURATION FACTOR"/>
    <property type="match status" value="1"/>
</dbReference>
<comment type="subcellular location">
    <subcellularLocation>
        <location evidence="2">Cytoplasm</location>
    </subcellularLocation>
    <subcellularLocation>
        <location evidence="2">Nucleus</location>
    </subcellularLocation>
</comment>
<dbReference type="PIRSF" id="PIRSF001788">
    <property type="entry name" value="GMF-beta"/>
    <property type="match status" value="1"/>
</dbReference>
<keyword evidence="2" id="KW-0963">Cytoplasm</keyword>
<dbReference type="FunFam" id="3.40.20.10:FF:000064">
    <property type="entry name" value="Unplaced genomic scaffold supercont1.19, whole genome shotgun sequence"/>
    <property type="match status" value="1"/>
</dbReference>
<dbReference type="VEuPathDB" id="FungiDB:CNBG_5775"/>
<dbReference type="KEGG" id="cdeu:CNBG_5775"/>
<evidence type="ECO:0000313" key="5">
    <source>
        <dbReference type="Proteomes" id="UP000029445"/>
    </source>
</evidence>
<dbReference type="GO" id="GO:0071933">
    <property type="term" value="F:Arp2/3 complex binding"/>
    <property type="evidence" value="ECO:0007669"/>
    <property type="project" value="InterPro"/>
</dbReference>
<keyword evidence="2" id="KW-0539">Nucleus</keyword>
<reference evidence="4 5" key="2">
    <citation type="journal article" date="2018" name="Proc. Natl. Acad. Sci.">
        <title>RNAi is a critical determinant of centromere evolution in closely related fungi.</title>
        <authorList>
            <person name="Yadav V."/>
            <person name="Sun S."/>
            <person name="Billmyre R.B."/>
            <person name="Thimmappa B.C."/>
            <person name="Shea T."/>
            <person name="Lintner R."/>
            <person name="Bakkeren G."/>
            <person name="Cuomo C.A."/>
            <person name="Heitman J."/>
            <person name="Sanyal K."/>
        </authorList>
    </citation>
    <scope>NUCLEOTIDE SEQUENCE [LARGE SCALE GENOMIC DNA]</scope>
    <source>
        <strain evidence="4 5">R265</strain>
    </source>
</reference>
<dbReference type="GO" id="GO:0030479">
    <property type="term" value="C:actin cortical patch"/>
    <property type="evidence" value="ECO:0007669"/>
    <property type="project" value="TreeGrafter"/>
</dbReference>
<dbReference type="HOGENOM" id="CLU_087056_1_1_1"/>
<gene>
    <name evidence="4" type="ORF">CNBG_5775</name>
</gene>
<dbReference type="PROSITE" id="PS51263">
    <property type="entry name" value="ADF_H"/>
    <property type="match status" value="1"/>
</dbReference>
<name>A0A095CL33_CRYD2</name>
<organism evidence="4 5">
    <name type="scientific">Cryptococcus deuterogattii (strain R265)</name>
    <name type="common">Cryptococcus gattii VGII (strain R265)</name>
    <dbReference type="NCBI Taxonomy" id="294750"/>
    <lineage>
        <taxon>Eukaryota</taxon>
        <taxon>Fungi</taxon>
        <taxon>Dikarya</taxon>
        <taxon>Basidiomycota</taxon>
        <taxon>Agaricomycotina</taxon>
        <taxon>Tremellomycetes</taxon>
        <taxon>Tremellales</taxon>
        <taxon>Cryptococcaceae</taxon>
        <taxon>Cryptococcus</taxon>
        <taxon>Cryptococcus gattii species complex</taxon>
    </lineage>
</organism>
<proteinExistence type="inferred from homology"/>
<dbReference type="RefSeq" id="XP_062885658.1">
    <property type="nucleotide sequence ID" value="XM_063029629.1"/>
</dbReference>
<dbReference type="Pfam" id="PF00241">
    <property type="entry name" value="Cofilin_ADF"/>
    <property type="match status" value="1"/>
</dbReference>
<evidence type="ECO:0000313" key="4">
    <source>
        <dbReference type="EMBL" id="KGB80019.1"/>
    </source>
</evidence>
<dbReference type="AlphaFoldDB" id="A0A095CL33"/>
<evidence type="ECO:0000259" key="3">
    <source>
        <dbReference type="PROSITE" id="PS51263"/>
    </source>
</evidence>
<dbReference type="OrthoDB" id="3919494at2759"/>
<dbReference type="SMART" id="SM00102">
    <property type="entry name" value="ADF"/>
    <property type="match status" value="1"/>
</dbReference>
<evidence type="ECO:0000256" key="2">
    <source>
        <dbReference type="PIRNR" id="PIRNR001788"/>
    </source>
</evidence>
<reference evidence="4 5" key="1">
    <citation type="journal article" date="2011" name="MBio">
        <title>Genome variation in Cryptococcus gattii, an emerging pathogen of immunocompetent hosts.</title>
        <authorList>
            <person name="D'Souza C.A."/>
            <person name="Kronstad J.W."/>
            <person name="Taylor G."/>
            <person name="Warren R."/>
            <person name="Yuen M."/>
            <person name="Hu G."/>
            <person name="Jung W.H."/>
            <person name="Sham A."/>
            <person name="Kidd S.E."/>
            <person name="Tangen K."/>
            <person name="Lee N."/>
            <person name="Zeilmaker T."/>
            <person name="Sawkins J."/>
            <person name="McVicker G."/>
            <person name="Shah S."/>
            <person name="Gnerre S."/>
            <person name="Griggs A."/>
            <person name="Zeng Q."/>
            <person name="Bartlett K."/>
            <person name="Li W."/>
            <person name="Wang X."/>
            <person name="Heitman J."/>
            <person name="Stajich J.E."/>
            <person name="Fraser J.A."/>
            <person name="Meyer W."/>
            <person name="Carter D."/>
            <person name="Schein J."/>
            <person name="Krzywinski M."/>
            <person name="Kwon-Chung K.J."/>
            <person name="Varma A."/>
            <person name="Wang J."/>
            <person name="Brunham R."/>
            <person name="Fyfe M."/>
            <person name="Ouellette B.F."/>
            <person name="Siddiqui A."/>
            <person name="Marra M."/>
            <person name="Jones S."/>
            <person name="Holt R."/>
            <person name="Birren B.W."/>
            <person name="Galagan J.E."/>
            <person name="Cuomo C.A."/>
        </authorList>
    </citation>
    <scope>NUCLEOTIDE SEQUENCE [LARGE SCALE GENOMIC DNA]</scope>
    <source>
        <strain evidence="4 5">R265</strain>
    </source>
</reference>
<dbReference type="GeneID" id="88181904"/>
<dbReference type="Gene3D" id="3.40.20.10">
    <property type="entry name" value="Severin"/>
    <property type="match status" value="1"/>
</dbReference>
<dbReference type="PANTHER" id="PTHR11249:SF2">
    <property type="entry name" value="GLIA MATURATION FACTOR"/>
    <property type="match status" value="1"/>
</dbReference>
<sequence>MSRTVDIPQDVLDALKQFRFKNSKGTSAISVKIIKNSLTMAVDEEFDGQSIEEIAEELPENAPRYVLLSHELKHKDGRISYPLLLINWAPSSSPIELMTLHASSLSYFQQVSETAKVLEARDGAEGLTTETVNEKLLIN</sequence>
<evidence type="ECO:0000256" key="1">
    <source>
        <dbReference type="ARBA" id="ARBA00010055"/>
    </source>
</evidence>
<comment type="similarity">
    <text evidence="1 2">Belongs to the actin-binding proteins ADF family. GMF subfamily.</text>
</comment>
<dbReference type="CDD" id="cd11283">
    <property type="entry name" value="ADF_GMF-beta_like"/>
    <property type="match status" value="1"/>
</dbReference>
<dbReference type="GO" id="GO:0034316">
    <property type="term" value="P:negative regulation of Arp2/3 complex-mediated actin nucleation"/>
    <property type="evidence" value="ECO:0007669"/>
    <property type="project" value="TreeGrafter"/>
</dbReference>
<dbReference type="GO" id="GO:0003779">
    <property type="term" value="F:actin binding"/>
    <property type="evidence" value="ECO:0007669"/>
    <property type="project" value="InterPro"/>
</dbReference>
<dbReference type="GO" id="GO:0071846">
    <property type="term" value="P:actin filament debranching"/>
    <property type="evidence" value="ECO:0007669"/>
    <property type="project" value="InterPro"/>
</dbReference>
<dbReference type="OMA" id="EWKMLYA"/>
<feature type="domain" description="ADF-H" evidence="3">
    <location>
        <begin position="2"/>
        <end position="137"/>
    </location>
</feature>
<dbReference type="STRING" id="294750.A0A095CL33"/>